<dbReference type="RefSeq" id="WP_048385643.1">
    <property type="nucleotide sequence ID" value="NZ_CP011494.1"/>
</dbReference>
<name>A0A0H4I4I4_9GAMM</name>
<dbReference type="PROSITE" id="PS00571">
    <property type="entry name" value="AMIDASES"/>
    <property type="match status" value="1"/>
</dbReference>
<gene>
    <name evidence="2" type="ORF">ABA45_09540</name>
</gene>
<dbReference type="SUPFAM" id="SSF75304">
    <property type="entry name" value="Amidase signature (AS) enzymes"/>
    <property type="match status" value="1"/>
</dbReference>
<evidence type="ECO:0000313" key="2">
    <source>
        <dbReference type="EMBL" id="AKO52620.1"/>
    </source>
</evidence>
<evidence type="ECO:0000259" key="1">
    <source>
        <dbReference type="Pfam" id="PF01425"/>
    </source>
</evidence>
<dbReference type="STRING" id="330734.ABA45_09540"/>
<sequence>MNSSPNFWPLHQQVAAIARGELSARELVLGYTERLTAFDGTLATHVELSPTALDEAAAIDDAIARGKTLGPLAGACISVKDNYLTRNMPTRAGTDVDELCFPETDSHVVSKLRDAGAVILGKTRMHEFAWGNITPPTRNPWNTDCVPGGSSGGSAAAVAAALCSSAMGSDTGGSVRIPATLCGIVGLKPTFGLIGRTGIVPHSWSLDHAGPLTRCVTDSAIILEALVGRDVNDPSSVNSPDAKYQPPADLTISGQRVGVIRNHFSERLSTDVTASFDKALIWLKQKGVEIHEFDVPNLDYGLGAIFAIELASSSAYHEHAIQRGLTRGFNPDVRDLVEMGRLVSAVDYLHAEQLRTELCKDFAKIFDTVDVVISPTSPITAWRAGQWELEIDGSLESVLAASWRFTYPFNLTGMPAITVPAGLDRNGLPIGLQIAGPPFSERKILTVAAAFEAEHSYADATPNGFN</sequence>
<dbReference type="InterPro" id="IPR023631">
    <property type="entry name" value="Amidase_dom"/>
</dbReference>
<dbReference type="PANTHER" id="PTHR11895:SF67">
    <property type="entry name" value="AMIDASE DOMAIN-CONTAINING PROTEIN"/>
    <property type="match status" value="1"/>
</dbReference>
<feature type="domain" description="Amidase" evidence="1">
    <location>
        <begin position="26"/>
        <end position="445"/>
    </location>
</feature>
<keyword evidence="3" id="KW-1185">Reference proteome</keyword>
<dbReference type="AlphaFoldDB" id="A0A0H4I4I4"/>
<dbReference type="Gene3D" id="3.90.1300.10">
    <property type="entry name" value="Amidase signature (AS) domain"/>
    <property type="match status" value="1"/>
</dbReference>
<dbReference type="Pfam" id="PF01425">
    <property type="entry name" value="Amidase"/>
    <property type="match status" value="1"/>
</dbReference>
<proteinExistence type="predicted"/>
<accession>A0A0H4I4I4</accession>
<protein>
    <submittedName>
        <fullName evidence="2">Amidase</fullName>
    </submittedName>
</protein>
<dbReference type="GO" id="GO:0003824">
    <property type="term" value="F:catalytic activity"/>
    <property type="evidence" value="ECO:0007669"/>
    <property type="project" value="InterPro"/>
</dbReference>
<dbReference type="PATRIC" id="fig|330734.3.peg.2005"/>
<dbReference type="PANTHER" id="PTHR11895">
    <property type="entry name" value="TRANSAMIDASE"/>
    <property type="match status" value="1"/>
</dbReference>
<dbReference type="Proteomes" id="UP000036406">
    <property type="component" value="Chromosome"/>
</dbReference>
<dbReference type="InterPro" id="IPR020556">
    <property type="entry name" value="Amidase_CS"/>
</dbReference>
<dbReference type="EMBL" id="CP011494">
    <property type="protein sequence ID" value="AKO52620.1"/>
    <property type="molecule type" value="Genomic_DNA"/>
</dbReference>
<evidence type="ECO:0000313" key="3">
    <source>
        <dbReference type="Proteomes" id="UP000036406"/>
    </source>
</evidence>
<reference evidence="2 3" key="1">
    <citation type="submission" date="2015-05" db="EMBL/GenBank/DDBJ databases">
        <title>Complete genome of Marinobacter psychrophilus strain 20041T isolated from sea-ice of the Canadian Basin.</title>
        <authorList>
            <person name="Song L."/>
            <person name="Ren L."/>
            <person name="Yu Y."/>
            <person name="Wang X."/>
        </authorList>
    </citation>
    <scope>NUCLEOTIDE SEQUENCE [LARGE SCALE GENOMIC DNA]</scope>
    <source>
        <strain evidence="2 3">20041</strain>
    </source>
</reference>
<dbReference type="InterPro" id="IPR036928">
    <property type="entry name" value="AS_sf"/>
</dbReference>
<dbReference type="InterPro" id="IPR000120">
    <property type="entry name" value="Amidase"/>
</dbReference>
<organism evidence="2 3">
    <name type="scientific">Marinobacter psychrophilus</name>
    <dbReference type="NCBI Taxonomy" id="330734"/>
    <lineage>
        <taxon>Bacteria</taxon>
        <taxon>Pseudomonadati</taxon>
        <taxon>Pseudomonadota</taxon>
        <taxon>Gammaproteobacteria</taxon>
        <taxon>Pseudomonadales</taxon>
        <taxon>Marinobacteraceae</taxon>
        <taxon>Marinobacter</taxon>
    </lineage>
</organism>
<dbReference type="KEGG" id="mpq:ABA45_09540"/>